<name>A0ABQ9D5B3_9PASS</name>
<dbReference type="InterPro" id="IPR043502">
    <property type="entry name" value="DNA/RNA_pol_sf"/>
</dbReference>
<evidence type="ECO:0000313" key="2">
    <source>
        <dbReference type="Proteomes" id="UP001145742"/>
    </source>
</evidence>
<evidence type="ECO:0008006" key="3">
    <source>
        <dbReference type="Google" id="ProtNLM"/>
    </source>
</evidence>
<dbReference type="Gene3D" id="3.30.70.270">
    <property type="match status" value="1"/>
</dbReference>
<evidence type="ECO:0000313" key="1">
    <source>
        <dbReference type="EMBL" id="KAJ7415298.1"/>
    </source>
</evidence>
<accession>A0ABQ9D5B3</accession>
<dbReference type="EMBL" id="WHWB01033963">
    <property type="protein sequence ID" value="KAJ7415298.1"/>
    <property type="molecule type" value="Genomic_DNA"/>
</dbReference>
<keyword evidence="2" id="KW-1185">Reference proteome</keyword>
<organism evidence="1 2">
    <name type="scientific">Willisornis vidua</name>
    <name type="common">Xingu scale-backed antbird</name>
    <dbReference type="NCBI Taxonomy" id="1566151"/>
    <lineage>
        <taxon>Eukaryota</taxon>
        <taxon>Metazoa</taxon>
        <taxon>Chordata</taxon>
        <taxon>Craniata</taxon>
        <taxon>Vertebrata</taxon>
        <taxon>Euteleostomi</taxon>
        <taxon>Archelosauria</taxon>
        <taxon>Archosauria</taxon>
        <taxon>Dinosauria</taxon>
        <taxon>Saurischia</taxon>
        <taxon>Theropoda</taxon>
        <taxon>Coelurosauria</taxon>
        <taxon>Aves</taxon>
        <taxon>Neognathae</taxon>
        <taxon>Neoaves</taxon>
        <taxon>Telluraves</taxon>
        <taxon>Australaves</taxon>
        <taxon>Passeriformes</taxon>
        <taxon>Thamnophilidae</taxon>
        <taxon>Willisornis</taxon>
    </lineage>
</organism>
<comment type="caution">
    <text evidence="1">The sequence shown here is derived from an EMBL/GenBank/DDBJ whole genome shotgun (WGS) entry which is preliminary data.</text>
</comment>
<protein>
    <recommendedName>
        <fullName evidence="3">Reverse transcriptase domain-containing protein</fullName>
    </recommendedName>
</protein>
<sequence>MKLNNEKRPILPLKWGNPVCLCRLGNEMLESSAVEKDLGVLVGGQLNMSQQCPGSQESQLCPGGHPTKDLQLVKGGDCPCSALHWRSFIWNIAYSFGHHNIGDMQTALQKSEAPEQLQYIDDIFVWGSTAEEVFEKEEKIIQILLKNGFAIKQSKVKRPVQEIHFLGVKWQEGPCHIPKDVVNKTVATSATNQQEGNIGYQVRLHLGSVSNPHHKKDTKVLERVLWRTLNLEKDLEPNSYEEWLRELLSLDWRKGGSRDSLISLYNNLKGGCSEVGDRCLIVNVREQLNLETRVKKEMGMIRSGQHGFRQGKSYFTNLITFYSDGLGASRKSS</sequence>
<reference evidence="1" key="1">
    <citation type="submission" date="2019-10" db="EMBL/GenBank/DDBJ databases">
        <authorList>
            <person name="Soares A.E.R."/>
            <person name="Aleixo A."/>
            <person name="Schneider P."/>
            <person name="Miyaki C.Y."/>
            <person name="Schneider M.P."/>
            <person name="Mello C."/>
            <person name="Vasconcelos A.T.R."/>
        </authorList>
    </citation>
    <scope>NUCLEOTIDE SEQUENCE</scope>
    <source>
        <tissue evidence="1">Muscle</tissue>
    </source>
</reference>
<gene>
    <name evidence="1" type="ORF">WISP_78901</name>
</gene>
<dbReference type="Proteomes" id="UP001145742">
    <property type="component" value="Unassembled WGS sequence"/>
</dbReference>
<dbReference type="InterPro" id="IPR043128">
    <property type="entry name" value="Rev_trsase/Diguanyl_cyclase"/>
</dbReference>
<dbReference type="SUPFAM" id="SSF56672">
    <property type="entry name" value="DNA/RNA polymerases"/>
    <property type="match status" value="1"/>
</dbReference>
<proteinExistence type="predicted"/>